<feature type="compositionally biased region" description="Basic and acidic residues" evidence="1">
    <location>
        <begin position="62"/>
        <end position="78"/>
    </location>
</feature>
<evidence type="ECO:0000313" key="3">
    <source>
        <dbReference type="Proteomes" id="UP000027138"/>
    </source>
</evidence>
<feature type="region of interest" description="Disordered" evidence="1">
    <location>
        <begin position="1"/>
        <end position="78"/>
    </location>
</feature>
<dbReference type="AlphaFoldDB" id="A0A067KDQ2"/>
<name>A0A067KDQ2_JATCU</name>
<accession>A0A067KDQ2</accession>
<dbReference type="EMBL" id="KK914687">
    <property type="protein sequence ID" value="KDP30385.1"/>
    <property type="molecule type" value="Genomic_DNA"/>
</dbReference>
<sequence length="78" mass="8370">MSGQHGASTSSSNPPPATDRHVSITMHQPLSSPLDPDTADDTLVTPANTTTHPADTPADTTTLDRAEDRPRRFDFVPF</sequence>
<evidence type="ECO:0000313" key="2">
    <source>
        <dbReference type="EMBL" id="KDP30385.1"/>
    </source>
</evidence>
<feature type="compositionally biased region" description="Low complexity" evidence="1">
    <location>
        <begin position="45"/>
        <end position="61"/>
    </location>
</feature>
<reference evidence="2 3" key="1">
    <citation type="journal article" date="2014" name="PLoS ONE">
        <title>Global Analysis of Gene Expression Profiles in Physic Nut (Jatropha curcas L.) Seedlings Exposed to Salt Stress.</title>
        <authorList>
            <person name="Zhang L."/>
            <person name="Zhang C."/>
            <person name="Wu P."/>
            <person name="Chen Y."/>
            <person name="Li M."/>
            <person name="Jiang H."/>
            <person name="Wu G."/>
        </authorList>
    </citation>
    <scope>NUCLEOTIDE SEQUENCE [LARGE SCALE GENOMIC DNA]</scope>
    <source>
        <strain evidence="3">cv. GZQX0401</strain>
        <tissue evidence="2">Young leaves</tissue>
    </source>
</reference>
<evidence type="ECO:0000256" key="1">
    <source>
        <dbReference type="SAM" id="MobiDB-lite"/>
    </source>
</evidence>
<organism evidence="2 3">
    <name type="scientific">Jatropha curcas</name>
    <name type="common">Barbados nut</name>
    <dbReference type="NCBI Taxonomy" id="180498"/>
    <lineage>
        <taxon>Eukaryota</taxon>
        <taxon>Viridiplantae</taxon>
        <taxon>Streptophyta</taxon>
        <taxon>Embryophyta</taxon>
        <taxon>Tracheophyta</taxon>
        <taxon>Spermatophyta</taxon>
        <taxon>Magnoliopsida</taxon>
        <taxon>eudicotyledons</taxon>
        <taxon>Gunneridae</taxon>
        <taxon>Pentapetalae</taxon>
        <taxon>rosids</taxon>
        <taxon>fabids</taxon>
        <taxon>Malpighiales</taxon>
        <taxon>Euphorbiaceae</taxon>
        <taxon>Crotonoideae</taxon>
        <taxon>Jatropheae</taxon>
        <taxon>Jatropha</taxon>
    </lineage>
</organism>
<dbReference type="Proteomes" id="UP000027138">
    <property type="component" value="Unassembled WGS sequence"/>
</dbReference>
<protein>
    <submittedName>
        <fullName evidence="2">Uncharacterized protein</fullName>
    </submittedName>
</protein>
<proteinExistence type="predicted"/>
<gene>
    <name evidence="2" type="ORF">JCGZ_17114</name>
</gene>
<keyword evidence="3" id="KW-1185">Reference proteome</keyword>